<dbReference type="SUPFAM" id="SSF56935">
    <property type="entry name" value="Porins"/>
    <property type="match status" value="1"/>
</dbReference>
<evidence type="ECO:0000256" key="15">
    <source>
        <dbReference type="RuleBase" id="RU003357"/>
    </source>
</evidence>
<proteinExistence type="inferred from homology"/>
<organism evidence="18 19">
    <name type="scientific">Dysgonomonas gadei ATCC BAA-286</name>
    <dbReference type="NCBI Taxonomy" id="742766"/>
    <lineage>
        <taxon>Bacteria</taxon>
        <taxon>Pseudomonadati</taxon>
        <taxon>Bacteroidota</taxon>
        <taxon>Bacteroidia</taxon>
        <taxon>Bacteroidales</taxon>
        <taxon>Dysgonomonadaceae</taxon>
        <taxon>Dysgonomonas</taxon>
    </lineage>
</organism>
<dbReference type="CDD" id="cd01347">
    <property type="entry name" value="ligand_gated_channel"/>
    <property type="match status" value="1"/>
</dbReference>
<protein>
    <recommendedName>
        <fullName evidence="20">TonB-dependent siderophore receptor</fullName>
    </recommendedName>
</protein>
<dbReference type="GO" id="GO:0038023">
    <property type="term" value="F:signaling receptor activity"/>
    <property type="evidence" value="ECO:0007669"/>
    <property type="project" value="InterPro"/>
</dbReference>
<evidence type="ECO:0000256" key="10">
    <source>
        <dbReference type="ARBA" id="ARBA00023077"/>
    </source>
</evidence>
<feature type="domain" description="TonB-dependent receptor-like beta-barrel" evidence="16">
    <location>
        <begin position="307"/>
        <end position="766"/>
    </location>
</feature>
<comment type="similarity">
    <text evidence="2 14 15">Belongs to the TonB-dependent receptor family.</text>
</comment>
<dbReference type="GO" id="GO:0009279">
    <property type="term" value="C:cell outer membrane"/>
    <property type="evidence" value="ECO:0007669"/>
    <property type="project" value="UniProtKB-SubCell"/>
</dbReference>
<dbReference type="PROSITE" id="PS52016">
    <property type="entry name" value="TONB_DEPENDENT_REC_3"/>
    <property type="match status" value="1"/>
</dbReference>
<evidence type="ECO:0000256" key="3">
    <source>
        <dbReference type="ARBA" id="ARBA00022448"/>
    </source>
</evidence>
<feature type="domain" description="TonB-dependent receptor plug" evidence="17">
    <location>
        <begin position="130"/>
        <end position="225"/>
    </location>
</feature>
<dbReference type="OrthoDB" id="9775095at2"/>
<evidence type="ECO:0000313" key="19">
    <source>
        <dbReference type="Proteomes" id="UP000004913"/>
    </source>
</evidence>
<dbReference type="Gene3D" id="2.60.40.1120">
    <property type="entry name" value="Carboxypeptidase-like, regulatory domain"/>
    <property type="match status" value="1"/>
</dbReference>
<dbReference type="NCBIfam" id="TIGR01783">
    <property type="entry name" value="TonB-siderophor"/>
    <property type="match status" value="1"/>
</dbReference>
<evidence type="ECO:0008006" key="20">
    <source>
        <dbReference type="Google" id="ProtNLM"/>
    </source>
</evidence>
<dbReference type="PANTHER" id="PTHR32552">
    <property type="entry name" value="FERRICHROME IRON RECEPTOR-RELATED"/>
    <property type="match status" value="1"/>
</dbReference>
<comment type="caution">
    <text evidence="18">The sequence shown here is derived from an EMBL/GenBank/DDBJ whole genome shotgun (WGS) entry which is preliminary data.</text>
</comment>
<reference evidence="18 19" key="1">
    <citation type="submission" date="2011-04" db="EMBL/GenBank/DDBJ databases">
        <title>The Genome Sequence of Dysgonomonas gadei ATCC BAA-286.</title>
        <authorList>
            <consortium name="The Broad Institute Genome Sequencing Platform"/>
            <person name="Earl A."/>
            <person name="Ward D."/>
            <person name="Feldgarden M."/>
            <person name="Gevers D."/>
            <person name="Pudlo N."/>
            <person name="Martens E."/>
            <person name="Allen-Vercoe E."/>
            <person name="Young S.K."/>
            <person name="Zeng Q."/>
            <person name="Gargeya S."/>
            <person name="Fitzgerald M."/>
            <person name="Haas B."/>
            <person name="Abouelleil A."/>
            <person name="Alvarado L."/>
            <person name="Arachchi H.M."/>
            <person name="Berlin A."/>
            <person name="Brown A."/>
            <person name="Chapman S.B."/>
            <person name="Chen Z."/>
            <person name="Dunbar C."/>
            <person name="Freedman E."/>
            <person name="Gearin G."/>
            <person name="Gellesch M."/>
            <person name="Goldberg J."/>
            <person name="Griggs A."/>
            <person name="Gujja S."/>
            <person name="Heiman D."/>
            <person name="Howarth C."/>
            <person name="Larson L."/>
            <person name="Lui A."/>
            <person name="MacDonald P.J.P."/>
            <person name="Mehta T."/>
            <person name="Montmayeur A."/>
            <person name="Murphy C."/>
            <person name="Neiman D."/>
            <person name="Pearson M."/>
            <person name="Priest M."/>
            <person name="Roberts A."/>
            <person name="Saif S."/>
            <person name="Shea T."/>
            <person name="Shenoy N."/>
            <person name="Sisk P."/>
            <person name="Stolte C."/>
            <person name="Sykes S."/>
            <person name="Yandava C."/>
            <person name="Wortman J."/>
            <person name="Nusbaum C."/>
            <person name="Birren B."/>
        </authorList>
    </citation>
    <scope>NUCLEOTIDE SEQUENCE [LARGE SCALE GENOMIC DNA]</scope>
    <source>
        <strain evidence="18 19">ATCC BAA-286</strain>
    </source>
</reference>
<evidence type="ECO:0000256" key="12">
    <source>
        <dbReference type="ARBA" id="ARBA00023170"/>
    </source>
</evidence>
<evidence type="ECO:0000256" key="6">
    <source>
        <dbReference type="ARBA" id="ARBA00022692"/>
    </source>
</evidence>
<evidence type="ECO:0000259" key="17">
    <source>
        <dbReference type="Pfam" id="PF07715"/>
    </source>
</evidence>
<dbReference type="InterPro" id="IPR037066">
    <property type="entry name" value="Plug_dom_sf"/>
</dbReference>
<dbReference type="InterPro" id="IPR010917">
    <property type="entry name" value="TonB_rcpt_CS"/>
</dbReference>
<evidence type="ECO:0000256" key="14">
    <source>
        <dbReference type="PROSITE-ProRule" id="PRU01360"/>
    </source>
</evidence>
<dbReference type="Pfam" id="PF07715">
    <property type="entry name" value="Plug"/>
    <property type="match status" value="1"/>
</dbReference>
<keyword evidence="6 14" id="KW-0812">Transmembrane</keyword>
<dbReference type="Proteomes" id="UP000004913">
    <property type="component" value="Unassembled WGS sequence"/>
</dbReference>
<comment type="subcellular location">
    <subcellularLocation>
        <location evidence="1 14">Cell outer membrane</location>
        <topology evidence="1 14">Multi-pass membrane protein</topology>
    </subcellularLocation>
</comment>
<dbReference type="InterPro" id="IPR036942">
    <property type="entry name" value="Beta-barrel_TonB_sf"/>
</dbReference>
<keyword evidence="8" id="KW-0408">Iron</keyword>
<keyword evidence="19" id="KW-1185">Reference proteome</keyword>
<dbReference type="GO" id="GO:0015891">
    <property type="term" value="P:siderophore transport"/>
    <property type="evidence" value="ECO:0007669"/>
    <property type="project" value="InterPro"/>
</dbReference>
<dbReference type="InterPro" id="IPR008969">
    <property type="entry name" value="CarboxyPept-like_regulatory"/>
</dbReference>
<dbReference type="Gene3D" id="2.40.170.20">
    <property type="entry name" value="TonB-dependent receptor, beta-barrel domain"/>
    <property type="match status" value="1"/>
</dbReference>
<evidence type="ECO:0000256" key="9">
    <source>
        <dbReference type="ARBA" id="ARBA00023065"/>
    </source>
</evidence>
<keyword evidence="10 15" id="KW-0798">TonB box</keyword>
<dbReference type="Pfam" id="PF13715">
    <property type="entry name" value="CarbopepD_reg_2"/>
    <property type="match status" value="1"/>
</dbReference>
<evidence type="ECO:0000256" key="7">
    <source>
        <dbReference type="ARBA" id="ARBA00022729"/>
    </source>
</evidence>
<keyword evidence="9" id="KW-0406">Ion transport</keyword>
<dbReference type="PROSITE" id="PS01156">
    <property type="entry name" value="TONB_DEPENDENT_REC_2"/>
    <property type="match status" value="1"/>
</dbReference>
<evidence type="ECO:0000256" key="13">
    <source>
        <dbReference type="ARBA" id="ARBA00023237"/>
    </source>
</evidence>
<keyword evidence="11 14" id="KW-0472">Membrane</keyword>
<evidence type="ECO:0000256" key="11">
    <source>
        <dbReference type="ARBA" id="ARBA00023136"/>
    </source>
</evidence>
<keyword evidence="12" id="KW-0675">Receptor</keyword>
<keyword evidence="5" id="KW-0410">Iron transport</keyword>
<evidence type="ECO:0000259" key="16">
    <source>
        <dbReference type="Pfam" id="PF00593"/>
    </source>
</evidence>
<dbReference type="SUPFAM" id="SSF49464">
    <property type="entry name" value="Carboxypeptidase regulatory domain-like"/>
    <property type="match status" value="1"/>
</dbReference>
<dbReference type="HOGENOM" id="CLU_008287_9_4_10"/>
<keyword evidence="3 14" id="KW-0813">Transport</keyword>
<dbReference type="STRING" id="742766.HMPREF9455_03455"/>
<dbReference type="InterPro" id="IPR010105">
    <property type="entry name" value="TonB_sidphr_rcpt"/>
</dbReference>
<dbReference type="InterPro" id="IPR000531">
    <property type="entry name" value="Beta-barrel_TonB"/>
</dbReference>
<dbReference type="RefSeq" id="WP_006800988.1">
    <property type="nucleotide sequence ID" value="NZ_GL891988.1"/>
</dbReference>
<dbReference type="EMBL" id="ADLV01000039">
    <property type="protein sequence ID" value="EGK00316.1"/>
    <property type="molecule type" value="Genomic_DNA"/>
</dbReference>
<gene>
    <name evidence="18" type="ORF">HMPREF9455_03455</name>
</gene>
<dbReference type="GO" id="GO:0015344">
    <property type="term" value="F:siderophore uptake transmembrane transporter activity"/>
    <property type="evidence" value="ECO:0007669"/>
    <property type="project" value="TreeGrafter"/>
</dbReference>
<name>F5J260_9BACT</name>
<keyword evidence="4 14" id="KW-1134">Transmembrane beta strand</keyword>
<dbReference type="Gene3D" id="2.170.130.10">
    <property type="entry name" value="TonB-dependent receptor, plug domain"/>
    <property type="match status" value="1"/>
</dbReference>
<evidence type="ECO:0000256" key="8">
    <source>
        <dbReference type="ARBA" id="ARBA00023004"/>
    </source>
</evidence>
<keyword evidence="13 14" id="KW-0998">Cell outer membrane</keyword>
<dbReference type="InterPro" id="IPR039426">
    <property type="entry name" value="TonB-dep_rcpt-like"/>
</dbReference>
<evidence type="ECO:0000256" key="2">
    <source>
        <dbReference type="ARBA" id="ARBA00009810"/>
    </source>
</evidence>
<dbReference type="PANTHER" id="PTHR32552:SF68">
    <property type="entry name" value="FERRICHROME OUTER MEMBRANE TRANSPORTER_PHAGE RECEPTOR"/>
    <property type="match status" value="1"/>
</dbReference>
<evidence type="ECO:0000313" key="18">
    <source>
        <dbReference type="EMBL" id="EGK00316.1"/>
    </source>
</evidence>
<dbReference type="Pfam" id="PF00593">
    <property type="entry name" value="TonB_dep_Rec_b-barrel"/>
    <property type="match status" value="1"/>
</dbReference>
<dbReference type="eggNOG" id="COG4773">
    <property type="taxonomic scope" value="Bacteria"/>
</dbReference>
<evidence type="ECO:0000256" key="1">
    <source>
        <dbReference type="ARBA" id="ARBA00004571"/>
    </source>
</evidence>
<sequence>MRKIIFLSLLLILNISFVVAQTIKGRVLDDNGQPLASATVVIKELQKGVSTDNEGKFRFVRLPKRELTVEVSFVGYNNNEKKVNLSDDQEIHLQFNMVPNTNLNEVEVFGERYKQPEKLDAITRMPLRPSEQIQSISVISDKVIAEQGALTITDAVRNVPGVTLFGSYGGVRESMSTRGYRGVPVLKNGVRVDSDFRTASLASDMQGVESIQVIKGSAAVTQGIGDDLGSPGGVINVVTKTPKFVNGGEAALRVGSWGQVRPTFDVQSVLDNKKTVAFRLNGAYERADSYRTKISKNRVYINPSLEWRPDDKTTVTLEMDYLNDNTTPDRGTVNLAADNEEALYDMPHDKFLGFETDNVETKTLTYAARITRQLADKVSVRAAYFASSNNTDNTGVGALRTVTDKDYNIRSRTLTRSLRDDKNRTFQLDLIGRDVYTGPIKHTFQVGFDYKSNNLETTGYNAIKVDEIDIFQEIPNTLPSSVTDQAMVAQDPAKSNSSAYGIMAQEVMTINEYLRAILGLRYSYGTSSSATGTGLVTGDSWNPIFGLMVSPIKNINLFGSYTTTTSLRSASNLQEDGRPIGPSTTKQWEFGVKSDWLDNRLRFNFTFFDINNENLSYSILDENGVTTNRYGLAGDLKRTGIETELSGRILPNLQVMLGYAYLNARYTNSPVYVEGSAPMNAPEHTANGWLYYTIDKGTLKGLSIGAGVYYVGERPVNEYLTERTNANIHDTKPGVEPFDMPAYTTVNAQLAYSVGRVTTRVYFNNIFNEIGYNSYYRGGYINQTDPRNFAATVSYRF</sequence>
<dbReference type="InterPro" id="IPR012910">
    <property type="entry name" value="Plug_dom"/>
</dbReference>
<dbReference type="AlphaFoldDB" id="F5J260"/>
<evidence type="ECO:0000256" key="4">
    <source>
        <dbReference type="ARBA" id="ARBA00022452"/>
    </source>
</evidence>
<accession>F5J260</accession>
<keyword evidence="7" id="KW-0732">Signal</keyword>
<evidence type="ECO:0000256" key="5">
    <source>
        <dbReference type="ARBA" id="ARBA00022496"/>
    </source>
</evidence>